<dbReference type="PANTHER" id="PTHR11210">
    <property type="entry name" value="RING BOX"/>
    <property type="match status" value="1"/>
</dbReference>
<evidence type="ECO:0000256" key="5">
    <source>
        <dbReference type="ARBA" id="ARBA00023306"/>
    </source>
</evidence>
<dbReference type="SUPFAM" id="SSF57850">
    <property type="entry name" value="RING/U-box"/>
    <property type="match status" value="1"/>
</dbReference>
<keyword evidence="8" id="KW-1185">Reference proteome</keyword>
<evidence type="ECO:0000256" key="1">
    <source>
        <dbReference type="ARBA" id="ARBA00022723"/>
    </source>
</evidence>
<keyword evidence="1" id="KW-0479">Metal-binding</keyword>
<reference evidence="7 8" key="1">
    <citation type="submission" date="2021-02" db="EMBL/GenBank/DDBJ databases">
        <title>Plant Genome Project.</title>
        <authorList>
            <person name="Zhang R.-G."/>
        </authorList>
    </citation>
    <scope>NUCLEOTIDE SEQUENCE [LARGE SCALE GENOMIC DNA]</scope>
    <source>
        <tissue evidence="7">Leaves</tissue>
    </source>
</reference>
<keyword evidence="3" id="KW-0833">Ubl conjugation pathway</keyword>
<evidence type="ECO:0000313" key="8">
    <source>
        <dbReference type="Proteomes" id="UP000827721"/>
    </source>
</evidence>
<dbReference type="Gene3D" id="3.30.40.10">
    <property type="entry name" value="Zinc/RING finger domain, C3HC4 (zinc finger)"/>
    <property type="match status" value="1"/>
</dbReference>
<comment type="caution">
    <text evidence="7">The sequence shown here is derived from an EMBL/GenBank/DDBJ whole genome shotgun (WGS) entry which is preliminary data.</text>
</comment>
<dbReference type="InterPro" id="IPR013083">
    <property type="entry name" value="Znf_RING/FYVE/PHD"/>
</dbReference>
<evidence type="ECO:0000256" key="2">
    <source>
        <dbReference type="ARBA" id="ARBA00022771"/>
    </source>
</evidence>
<keyword evidence="2" id="KW-0863">Zinc-finger</keyword>
<feature type="domain" description="Anaphase-promoting complex subunit 11 RING-H2 finger" evidence="6">
    <location>
        <begin position="23"/>
        <end position="50"/>
    </location>
</feature>
<evidence type="ECO:0000256" key="4">
    <source>
        <dbReference type="ARBA" id="ARBA00022833"/>
    </source>
</evidence>
<evidence type="ECO:0000259" key="6">
    <source>
        <dbReference type="Pfam" id="PF12861"/>
    </source>
</evidence>
<organism evidence="7 8">
    <name type="scientific">Xanthoceras sorbifolium</name>
    <dbReference type="NCBI Taxonomy" id="99658"/>
    <lineage>
        <taxon>Eukaryota</taxon>
        <taxon>Viridiplantae</taxon>
        <taxon>Streptophyta</taxon>
        <taxon>Embryophyta</taxon>
        <taxon>Tracheophyta</taxon>
        <taxon>Spermatophyta</taxon>
        <taxon>Magnoliopsida</taxon>
        <taxon>eudicotyledons</taxon>
        <taxon>Gunneridae</taxon>
        <taxon>Pentapetalae</taxon>
        <taxon>rosids</taxon>
        <taxon>malvids</taxon>
        <taxon>Sapindales</taxon>
        <taxon>Sapindaceae</taxon>
        <taxon>Xanthoceroideae</taxon>
        <taxon>Xanthoceras</taxon>
    </lineage>
</organism>
<sequence length="124" mass="13687">MTLVPHVNYRWHGVASWTWDAQDETCGICRMAFDGCCPDCKLPGDDCPLIPLYLLIVVLAFEFDLAWIVKHIPVSGLGCLQPCISSPLHFEMGELTNSSSTLSHVPQGMAVQRINVSKCFSSFA</sequence>
<evidence type="ECO:0000313" key="7">
    <source>
        <dbReference type="EMBL" id="KAH7554045.1"/>
    </source>
</evidence>
<keyword evidence="5" id="KW-0131">Cell cycle</keyword>
<dbReference type="InterPro" id="IPR024991">
    <property type="entry name" value="RING-H2_APC11"/>
</dbReference>
<accession>A0ABQ8HC14</accession>
<protein>
    <recommendedName>
        <fullName evidence="6">Anaphase-promoting complex subunit 11 RING-H2 finger domain-containing protein</fullName>
    </recommendedName>
</protein>
<keyword evidence="4" id="KW-0862">Zinc</keyword>
<dbReference type="Pfam" id="PF12861">
    <property type="entry name" value="zf-ANAPC11"/>
    <property type="match status" value="1"/>
</dbReference>
<proteinExistence type="predicted"/>
<evidence type="ECO:0000256" key="3">
    <source>
        <dbReference type="ARBA" id="ARBA00022786"/>
    </source>
</evidence>
<dbReference type="Proteomes" id="UP000827721">
    <property type="component" value="Unassembled WGS sequence"/>
</dbReference>
<dbReference type="EMBL" id="JAFEMO010000012">
    <property type="protein sequence ID" value="KAH7554045.1"/>
    <property type="molecule type" value="Genomic_DNA"/>
</dbReference>
<name>A0ABQ8HC14_9ROSI</name>
<gene>
    <name evidence="7" type="ORF">JRO89_XS12G0101900</name>
</gene>
<dbReference type="InterPro" id="IPR051031">
    <property type="entry name" value="RING-box_E3_Ubiquitin_Ligase"/>
</dbReference>